<comment type="caution">
    <text evidence="3">The sequence shown here is derived from an EMBL/GenBank/DDBJ whole genome shotgun (WGS) entry which is preliminary data.</text>
</comment>
<dbReference type="SUPFAM" id="SSF51182">
    <property type="entry name" value="RmlC-like cupins"/>
    <property type="match status" value="1"/>
</dbReference>
<evidence type="ECO:0000313" key="4">
    <source>
        <dbReference type="Proteomes" id="UP000091967"/>
    </source>
</evidence>
<dbReference type="InterPro" id="IPR013087">
    <property type="entry name" value="Znf_C2H2_type"/>
</dbReference>
<name>A0A1B8AI19_FUSPO</name>
<protein>
    <recommendedName>
        <fullName evidence="2">C2H2-type domain-containing protein</fullName>
    </recommendedName>
</protein>
<dbReference type="STRING" id="36050.A0A1B8AI19"/>
<feature type="domain" description="C2H2-type" evidence="2">
    <location>
        <begin position="268"/>
        <end position="291"/>
    </location>
</feature>
<accession>A0A1B8AI19</accession>
<organism evidence="3 4">
    <name type="scientific">Fusarium poae</name>
    <dbReference type="NCBI Taxonomy" id="36050"/>
    <lineage>
        <taxon>Eukaryota</taxon>
        <taxon>Fungi</taxon>
        <taxon>Dikarya</taxon>
        <taxon>Ascomycota</taxon>
        <taxon>Pezizomycotina</taxon>
        <taxon>Sordariomycetes</taxon>
        <taxon>Hypocreomycetidae</taxon>
        <taxon>Hypocreales</taxon>
        <taxon>Nectriaceae</taxon>
        <taxon>Fusarium</taxon>
    </lineage>
</organism>
<dbReference type="Gene3D" id="2.60.120.10">
    <property type="entry name" value="Jelly Rolls"/>
    <property type="match status" value="1"/>
</dbReference>
<gene>
    <name evidence="3" type="ORF">FPOA_11852</name>
</gene>
<proteinExistence type="predicted"/>
<evidence type="ECO:0000256" key="1">
    <source>
        <dbReference type="SAM" id="MobiDB-lite"/>
    </source>
</evidence>
<dbReference type="InterPro" id="IPR014710">
    <property type="entry name" value="RmlC-like_jellyroll"/>
</dbReference>
<feature type="region of interest" description="Disordered" evidence="1">
    <location>
        <begin position="74"/>
        <end position="131"/>
    </location>
</feature>
<feature type="region of interest" description="Disordered" evidence="1">
    <location>
        <begin position="511"/>
        <end position="533"/>
    </location>
</feature>
<feature type="compositionally biased region" description="Basic and acidic residues" evidence="1">
    <location>
        <begin position="32"/>
        <end position="41"/>
    </location>
</feature>
<dbReference type="AlphaFoldDB" id="A0A1B8AI19"/>
<dbReference type="PROSITE" id="PS00028">
    <property type="entry name" value="ZINC_FINGER_C2H2_1"/>
    <property type="match status" value="1"/>
</dbReference>
<sequence>MLDEFGAPIFSPEEVEHLKRLEQQHPSNARRMAVDRLREPSPEPARVVSDISDGALKTSAARLSSLLASNPKIKAAQSEWEKKNQSQSQPGPSYAGPLRMPSLKPPQPHRKRDSPASDGSAGPATKRQNSDFDFEHARQEAFRFTEAEVARQMSEINNTPSIPAQMVPQSQTHSQTTHLTGAELVKKYTGQGTSPTPVPTPGRRTPAAMGVVADYQHTGEVVPITIAEGNRLYSSYHDPKEGVISARGALIPPNYKLYDDDPLLPFVCPVRDCRRLFKGLPSLGGHFSAGHCLTTFNDNGDGTLTKVGSYKKNGPGPTPAIVVSRHPLPPNAPPPVNPGLSVAATFQQGRAFREQLTKKTTRGQETPVFPPTPLVRSSDVKSFLHKHLSPDQTEHHREDIDFMLSLPRMRDLTKDWKQSHGGKTLDMSHYACALAYLTGRVVDGIEKCRANLGRPTSRLSTPCIALPFGMPTAAKQAFSSLETCVGCRYWCILQRRSNACDWCPASQRRQQGSSASSARSSSSEDVTPAMDVDAEEEPEVPIIMAPVTETTTQPATGIPSRPDQVGGVELEMEDWEIAPGRMKDSSSSDNVAFSNSYLTSGQPVTVSEDVSFNVIVLKPGSSSHWKVEDAKLRTCSVAAGKVVVTIGDQEQTFNLGPNGVFIVRPGQACKVTNRLYLDSVLHCTTINDFALQ</sequence>
<dbReference type="InterPro" id="IPR011051">
    <property type="entry name" value="RmlC_Cupin_sf"/>
</dbReference>
<dbReference type="Proteomes" id="UP000091967">
    <property type="component" value="Unassembled WGS sequence"/>
</dbReference>
<evidence type="ECO:0000313" key="3">
    <source>
        <dbReference type="EMBL" id="OBS20130.1"/>
    </source>
</evidence>
<evidence type="ECO:0000259" key="2">
    <source>
        <dbReference type="PROSITE" id="PS00028"/>
    </source>
</evidence>
<reference evidence="3 4" key="1">
    <citation type="submission" date="2016-06" db="EMBL/GenBank/DDBJ databases">
        <title>Living apart together: crosstalk between the core and supernumerary genomes in a fungal plant pathogen.</title>
        <authorList>
            <person name="Vanheule A."/>
            <person name="Audenaert K."/>
            <person name="Warris S."/>
            <person name="Van De Geest H."/>
            <person name="Schijlen E."/>
            <person name="Hofte M."/>
            <person name="De Saeger S."/>
            <person name="Haesaert G."/>
            <person name="Waalwijk C."/>
            <person name="Van Der Lee T."/>
        </authorList>
    </citation>
    <scope>NUCLEOTIDE SEQUENCE [LARGE SCALE GENOMIC DNA]</scope>
    <source>
        <strain evidence="3 4">2516</strain>
    </source>
</reference>
<dbReference type="OMA" id="EDWEVGP"/>
<keyword evidence="4" id="KW-1185">Reference proteome</keyword>
<feature type="compositionally biased region" description="Low complexity" evidence="1">
    <location>
        <begin position="511"/>
        <end position="523"/>
    </location>
</feature>
<dbReference type="EMBL" id="LYXU01000004">
    <property type="protein sequence ID" value="OBS20130.1"/>
    <property type="molecule type" value="Genomic_DNA"/>
</dbReference>
<feature type="region of interest" description="Disordered" evidence="1">
    <location>
        <begin position="22"/>
        <end position="54"/>
    </location>
</feature>